<dbReference type="EMBL" id="CP029531">
    <property type="protein sequence ID" value="AYU81923.1"/>
    <property type="molecule type" value="Genomic_DNA"/>
</dbReference>
<dbReference type="Pfam" id="PF03259">
    <property type="entry name" value="Robl_LC7"/>
    <property type="match status" value="1"/>
</dbReference>
<dbReference type="PANTHER" id="PTHR10779">
    <property type="entry name" value="DYNEIN LIGHT CHAIN ROADBLOCK"/>
    <property type="match status" value="1"/>
</dbReference>
<dbReference type="VEuPathDB" id="TriTrypDB:LdCL_320043200"/>
<evidence type="ECO:0000259" key="3">
    <source>
        <dbReference type="Pfam" id="PF03259"/>
    </source>
</evidence>
<dbReference type="OrthoDB" id="249360at2759"/>
<evidence type="ECO:0000313" key="5">
    <source>
        <dbReference type="EMBL" id="CBZ37100.1"/>
    </source>
</evidence>
<reference evidence="6" key="3">
    <citation type="submission" date="2011-02" db="EMBL/GenBank/DDBJ databases">
        <title>Whole genome sequencing of Leishmania donovani clinical lines reveals dynamic variation related to drug resistance.</title>
        <authorList>
            <person name="Downing T."/>
            <person name="Imamura H."/>
            <person name="Sanders M."/>
            <person name="Decuypere S."/>
            <person name="Hertz-Fowler C."/>
            <person name="Clark T.G."/>
            <person name="Rijal S."/>
            <person name="Sundar S."/>
            <person name="Quail M.A."/>
            <person name="De Doncker S."/>
            <person name="Maes I."/>
            <person name="Vanaerschot M."/>
            <person name="Stark O."/>
            <person name="Schonian G."/>
            <person name="Dujardin J.C."/>
            <person name="Berriman M."/>
        </authorList>
    </citation>
    <scope>NUCLEOTIDE SEQUENCE [LARGE SCALE GENOMIC DNA]</scope>
    <source>
        <strain evidence="6">BPK282A1</strain>
    </source>
</reference>
<dbReference type="KEGG" id="ldo:LDBPK_323720"/>
<dbReference type="Gene3D" id="3.30.450.30">
    <property type="entry name" value="Dynein light chain 2a, cytoplasmic"/>
    <property type="match status" value="1"/>
</dbReference>
<evidence type="ECO:0000256" key="2">
    <source>
        <dbReference type="SAM" id="MobiDB-lite"/>
    </source>
</evidence>
<evidence type="ECO:0000256" key="1">
    <source>
        <dbReference type="ARBA" id="ARBA00007191"/>
    </source>
</evidence>
<dbReference type="InterPro" id="IPR004942">
    <property type="entry name" value="Roadblock/LAMTOR2_dom"/>
</dbReference>
<proteinExistence type="inferred from homology"/>
<dbReference type="EMBL" id="FR799619">
    <property type="protein sequence ID" value="CBZ37100.1"/>
    <property type="molecule type" value="Genomic_DNA"/>
</dbReference>
<feature type="domain" description="Roadblock/LAMTOR2" evidence="3">
    <location>
        <begin position="132"/>
        <end position="186"/>
    </location>
</feature>
<protein>
    <submittedName>
        <fullName evidence="4">Roadblock/LC7 domain containing protein, putative</fullName>
    </submittedName>
</protein>
<evidence type="ECO:0000313" key="4">
    <source>
        <dbReference type="EMBL" id="AYU81923.1"/>
    </source>
</evidence>
<accession>A0A3S7X636</accession>
<dbReference type="Proteomes" id="UP000274082">
    <property type="component" value="Chromosome 32"/>
</dbReference>
<reference evidence="5" key="2">
    <citation type="submission" date="2011-01" db="EMBL/GenBank/DDBJ databases">
        <authorList>
            <person name="Zhao B.P."/>
            <person name="Ren Z.A."/>
            <person name="Li C.D."/>
        </authorList>
    </citation>
    <scope>NUCLEOTIDE SEQUENCE</scope>
    <source>
        <strain evidence="5">BPK282A1</strain>
    </source>
</reference>
<evidence type="ECO:0000313" key="6">
    <source>
        <dbReference type="Proteomes" id="UP000008980"/>
    </source>
</evidence>
<reference evidence="5 6" key="1">
    <citation type="journal article" date="2011" name="Genome Res.">
        <title>Whole genome sequencing of multiple Leishmania donovani clinical isolates provides insights into population structure and mechanisms of drug resistance.</title>
        <authorList>
            <person name="Downing T."/>
            <person name="Imamura H."/>
            <person name="Decuypere S."/>
            <person name="Clark T.G."/>
            <person name="Coombs G.H."/>
            <person name="Cotton J.A."/>
            <person name="Hilley J.D."/>
            <person name="de Doncker S."/>
            <person name="Maes I."/>
            <person name="Mottram J.C."/>
            <person name="Quail M.A."/>
            <person name="Rijal S."/>
            <person name="Sanders M."/>
            <person name="Schonian G."/>
            <person name="Stark O."/>
            <person name="Sundar S."/>
            <person name="Vanaerschot M."/>
            <person name="Hertz-Fowler C."/>
            <person name="Dujardin J.C."/>
            <person name="Berriman M."/>
        </authorList>
    </citation>
    <scope>NUCLEOTIDE SEQUENCE [LARGE SCALE GENOMIC DNA]</scope>
    <source>
        <strain evidence="5 6">BPK282A1</strain>
    </source>
</reference>
<dbReference type="FunFam" id="3.30.450.30:FF:000025">
    <property type="entry name" value="Dynein light chain roadblock"/>
    <property type="match status" value="1"/>
</dbReference>
<dbReference type="Proteomes" id="UP000008980">
    <property type="component" value="Chromosome 32"/>
</dbReference>
<dbReference type="RefSeq" id="XP_003863783.1">
    <property type="nucleotide sequence ID" value="XM_003863735.1"/>
</dbReference>
<comment type="similarity">
    <text evidence="1">Belongs to the GAMAD family.</text>
</comment>
<name>E9BPC2_LEIDO</name>
<keyword evidence="7" id="KW-1185">Reference proteome</keyword>
<reference evidence="4 7" key="4">
    <citation type="journal article" date="2018" name="Sci. Rep.">
        <title>A complete Leishmania donovani reference genome identifies novel genetic variations associated with virulence.</title>
        <authorList>
            <person name="Lypaczewski P."/>
            <person name="Hoshizaki J."/>
            <person name="Zhang W.-W."/>
            <person name="McCall L.-I."/>
            <person name="Torcivia-Rodriguez J."/>
            <person name="Simonyan V."/>
            <person name="Kaur A."/>
            <person name="Dewar K."/>
            <person name="Matlashewski G."/>
        </authorList>
    </citation>
    <scope>NUCLEOTIDE SEQUENCE [LARGE SCALE GENOMIC DNA]</scope>
    <source>
        <strain evidence="4 7">LdCL</strain>
    </source>
</reference>
<feature type="region of interest" description="Disordered" evidence="2">
    <location>
        <begin position="195"/>
        <end position="218"/>
    </location>
</feature>
<dbReference type="SUPFAM" id="SSF103196">
    <property type="entry name" value="Roadblock/LC7 domain"/>
    <property type="match status" value="1"/>
</dbReference>
<dbReference type="AlphaFoldDB" id="E9BPC2"/>
<gene>
    <name evidence="5" type="ORF">LDBPK_323720</name>
    <name evidence="4" type="ORF">LdCL_320043200</name>
</gene>
<dbReference type="OMA" id="QHAPAHI"/>
<accession>E9BPC2</accession>
<evidence type="ECO:0000313" key="7">
    <source>
        <dbReference type="Proteomes" id="UP000274082"/>
    </source>
</evidence>
<dbReference type="VEuPathDB" id="TriTrypDB:LDHU3_32.4720"/>
<dbReference type="GeneID" id="13391546"/>
<dbReference type="VEuPathDB" id="TriTrypDB:LdBPK_323720.1"/>
<sequence>MVFLLSAPSSLPLCSPCRCHAPISSAPRTRVCVGSSSFPIFSCEVSQVQTGASTVFCACVCVLVTCIPEIAYSISNCTTLPLFTTVVYLCSARSHSQVRPSALPAATCAVSFLFLPTVQHAPAHIMSAEQIEGVIERITYTKGVLGVVVCTSEGTPIRDSFQNLDRSLAQSYAAMAADLARQAAMLFTPVKSHRAASESSPQMGAKKQITTTPPPPIQESSVELIRVRTLLHEIIIRCSDDFLIAVVQEPVV</sequence>
<dbReference type="PhylomeDB" id="E9BPC2"/>
<organism evidence="5 6">
    <name type="scientific">Leishmania donovani</name>
    <dbReference type="NCBI Taxonomy" id="5661"/>
    <lineage>
        <taxon>Eukaryota</taxon>
        <taxon>Discoba</taxon>
        <taxon>Euglenozoa</taxon>
        <taxon>Kinetoplastea</taxon>
        <taxon>Metakinetoplastina</taxon>
        <taxon>Trypanosomatida</taxon>
        <taxon>Trypanosomatidae</taxon>
        <taxon>Leishmaniinae</taxon>
        <taxon>Leishmania</taxon>
    </lineage>
</organism>